<dbReference type="PANTHER" id="PTHR10683">
    <property type="entry name" value="TRANSALDOLASE"/>
    <property type="match status" value="1"/>
</dbReference>
<dbReference type="PROSITE" id="PS01054">
    <property type="entry name" value="TRANSALDOLASE_1"/>
    <property type="match status" value="1"/>
</dbReference>
<dbReference type="SUPFAM" id="SSF51569">
    <property type="entry name" value="Aldolase"/>
    <property type="match status" value="1"/>
</dbReference>
<dbReference type="InterPro" id="IPR001585">
    <property type="entry name" value="TAL/FSA"/>
</dbReference>
<dbReference type="GO" id="GO:0016740">
    <property type="term" value="F:transferase activity"/>
    <property type="evidence" value="ECO:0007669"/>
    <property type="project" value="UniProtKB-KW"/>
</dbReference>
<keyword evidence="3" id="KW-0808">Transferase</keyword>
<dbReference type="GO" id="GO:0016832">
    <property type="term" value="F:aldehyde-lyase activity"/>
    <property type="evidence" value="ECO:0007669"/>
    <property type="project" value="InterPro"/>
</dbReference>
<dbReference type="Gene3D" id="3.20.20.70">
    <property type="entry name" value="Aldolase class I"/>
    <property type="match status" value="1"/>
</dbReference>
<dbReference type="FunFam" id="3.20.20.70:FF:000018">
    <property type="entry name" value="Probable transaldolase"/>
    <property type="match status" value="1"/>
</dbReference>
<dbReference type="PANTHER" id="PTHR10683:SF28">
    <property type="entry name" value="TRANSALDOLASE C"/>
    <property type="match status" value="1"/>
</dbReference>
<dbReference type="AlphaFoldDB" id="A0A7X2P8Z7"/>
<evidence type="ECO:0000256" key="1">
    <source>
        <dbReference type="ARBA" id="ARBA00004496"/>
    </source>
</evidence>
<dbReference type="InterPro" id="IPR013785">
    <property type="entry name" value="Aldolase_TIM"/>
</dbReference>
<dbReference type="InterPro" id="IPR033919">
    <property type="entry name" value="TSA/FSA_arc/bac"/>
</dbReference>
<name>A0A7X2P8Z7_9FIRM</name>
<gene>
    <name evidence="5" type="ORF">FYJ60_08815</name>
</gene>
<protein>
    <submittedName>
        <fullName evidence="5">Fructose-6-phosphate aldolase</fullName>
    </submittedName>
</protein>
<dbReference type="InterPro" id="IPR018225">
    <property type="entry name" value="Transaldolase_AS"/>
</dbReference>
<dbReference type="PROSITE" id="PS00958">
    <property type="entry name" value="TRANSALDOLASE_2"/>
    <property type="match status" value="1"/>
</dbReference>
<organism evidence="5 6">
    <name type="scientific">Bilifractor porci</name>
    <dbReference type="NCBI Taxonomy" id="2606636"/>
    <lineage>
        <taxon>Bacteria</taxon>
        <taxon>Bacillati</taxon>
        <taxon>Bacillota</taxon>
        <taxon>Clostridia</taxon>
        <taxon>Lachnospirales</taxon>
        <taxon>Lachnospiraceae</taxon>
        <taxon>Bilifractor</taxon>
    </lineage>
</organism>
<dbReference type="RefSeq" id="WP_154458329.1">
    <property type="nucleotide sequence ID" value="NZ_VUMV01000006.1"/>
</dbReference>
<evidence type="ECO:0000256" key="3">
    <source>
        <dbReference type="ARBA" id="ARBA00022679"/>
    </source>
</evidence>
<dbReference type="EMBL" id="VUMV01000006">
    <property type="protein sequence ID" value="MST82414.1"/>
    <property type="molecule type" value="Genomic_DNA"/>
</dbReference>
<comment type="caution">
    <text evidence="5">The sequence shown here is derived from an EMBL/GenBank/DDBJ whole genome shotgun (WGS) entry which is preliminary data.</text>
</comment>
<accession>A0A7X2P8Z7</accession>
<keyword evidence="4" id="KW-0704">Schiff base</keyword>
<keyword evidence="6" id="KW-1185">Reference proteome</keyword>
<comment type="subcellular location">
    <subcellularLocation>
        <location evidence="1">Cytoplasm</location>
    </subcellularLocation>
</comment>
<dbReference type="Pfam" id="PF00923">
    <property type="entry name" value="TAL_FSA"/>
    <property type="match status" value="1"/>
</dbReference>
<sequence length="226" mass="25058">MKYLLDTANLNEIKEYTDIFPIDGITSNPSIVKREGKIKFFEHMNNIRSIIGIDKTLHIQVTSMETEGMLQDADTLLNKVDSQIYIKIPVTMEGIKAIKILKSRGIHVTATAIYGKSQAFLALEAGADYLAPYYNRMENIGIDSDDVIAGIAEMIDRYHYPAKILAASFKNAGQVERAFESGAQAATVDPSILKNVLEQPQITNAVNVFDSDWKSIFGNVPIAKLD</sequence>
<reference evidence="5 6" key="1">
    <citation type="submission" date="2019-08" db="EMBL/GenBank/DDBJ databases">
        <title>In-depth cultivation of the pig gut microbiome towards novel bacterial diversity and tailored functional studies.</title>
        <authorList>
            <person name="Wylensek D."/>
            <person name="Hitch T.C.A."/>
            <person name="Clavel T."/>
        </authorList>
    </citation>
    <scope>NUCLEOTIDE SEQUENCE [LARGE SCALE GENOMIC DNA]</scope>
    <source>
        <strain evidence="5 6">Oil+RF-744-WCA-WT-13</strain>
    </source>
</reference>
<dbReference type="Proteomes" id="UP000466864">
    <property type="component" value="Unassembled WGS sequence"/>
</dbReference>
<evidence type="ECO:0000313" key="5">
    <source>
        <dbReference type="EMBL" id="MST82414.1"/>
    </source>
</evidence>
<keyword evidence="2" id="KW-0963">Cytoplasm</keyword>
<dbReference type="NCBIfam" id="NF009299">
    <property type="entry name" value="PRK12656.1"/>
    <property type="match status" value="1"/>
</dbReference>
<dbReference type="GO" id="GO:0005737">
    <property type="term" value="C:cytoplasm"/>
    <property type="evidence" value="ECO:0007669"/>
    <property type="project" value="UniProtKB-SubCell"/>
</dbReference>
<evidence type="ECO:0000256" key="4">
    <source>
        <dbReference type="ARBA" id="ARBA00023270"/>
    </source>
</evidence>
<proteinExistence type="predicted"/>
<dbReference type="GO" id="GO:0005975">
    <property type="term" value="P:carbohydrate metabolic process"/>
    <property type="evidence" value="ECO:0007669"/>
    <property type="project" value="InterPro"/>
</dbReference>
<evidence type="ECO:0000256" key="2">
    <source>
        <dbReference type="ARBA" id="ARBA00022490"/>
    </source>
</evidence>
<dbReference type="CDD" id="cd00956">
    <property type="entry name" value="Transaldolase_FSA"/>
    <property type="match status" value="1"/>
</dbReference>
<evidence type="ECO:0000313" key="6">
    <source>
        <dbReference type="Proteomes" id="UP000466864"/>
    </source>
</evidence>